<keyword evidence="2" id="KW-0472">Membrane</keyword>
<evidence type="ECO:0000313" key="3">
    <source>
        <dbReference type="EMBL" id="WUM21041.1"/>
    </source>
</evidence>
<organism evidence="3 4">
    <name type="scientific">Williamsia herbipolensis</name>
    <dbReference type="NCBI Taxonomy" id="1603258"/>
    <lineage>
        <taxon>Bacteria</taxon>
        <taxon>Bacillati</taxon>
        <taxon>Actinomycetota</taxon>
        <taxon>Actinomycetes</taxon>
        <taxon>Mycobacteriales</taxon>
        <taxon>Nocardiaceae</taxon>
        <taxon>Williamsia</taxon>
    </lineage>
</organism>
<feature type="compositionally biased region" description="Low complexity" evidence="1">
    <location>
        <begin position="267"/>
        <end position="296"/>
    </location>
</feature>
<dbReference type="KEGG" id="whr:OG579_04305"/>
<feature type="compositionally biased region" description="Polar residues" evidence="1">
    <location>
        <begin position="225"/>
        <end position="240"/>
    </location>
</feature>
<keyword evidence="2" id="KW-1133">Transmembrane helix</keyword>
<evidence type="ECO:0000256" key="1">
    <source>
        <dbReference type="SAM" id="MobiDB-lite"/>
    </source>
</evidence>
<sequence length="319" mass="32416">MTVADRGAFVAGAPDTDAAHSGSPNSDATDTDWDPDLDEAGGSASGTRRRRDRTGVADRPRENRSPAAQRAIDRRRRRATQRSTTTLVDRRERPTGGVLARIVASPADLLRRMPFAVLVVAILAVGLGLTLWLSTTAAQTSYELSAKRQENQTLIDRRDALKKSFESGDSAPELSDKATALGMIPASNVPRLVVAPDGRTRVEGEIAPATGTAAPSMNAGRPTAVTPQPGSSTAGNTASLPASAGVPGAAADEPMASNVLPGASGSATAPNTTAPNPTADPAPSGSAAPSTNSGAPRTGTTPSGSVQTAPGSADSQTPR</sequence>
<reference evidence="3 4" key="1">
    <citation type="submission" date="2022-10" db="EMBL/GenBank/DDBJ databases">
        <title>The complete genomes of actinobacterial strains from the NBC collection.</title>
        <authorList>
            <person name="Joergensen T.S."/>
            <person name="Alvarez Arevalo M."/>
            <person name="Sterndorff E.B."/>
            <person name="Faurdal D."/>
            <person name="Vuksanovic O."/>
            <person name="Mourched A.-S."/>
            <person name="Charusanti P."/>
            <person name="Shaw S."/>
            <person name="Blin K."/>
            <person name="Weber T."/>
        </authorList>
    </citation>
    <scope>NUCLEOTIDE SEQUENCE [LARGE SCALE GENOMIC DNA]</scope>
    <source>
        <strain evidence="3 4">NBC_00319</strain>
    </source>
</reference>
<feature type="compositionally biased region" description="Basic and acidic residues" evidence="1">
    <location>
        <begin position="53"/>
        <end position="64"/>
    </location>
</feature>
<keyword evidence="2" id="KW-0812">Transmembrane</keyword>
<keyword evidence="4" id="KW-1185">Reference proteome</keyword>
<feature type="compositionally biased region" description="Acidic residues" evidence="1">
    <location>
        <begin position="29"/>
        <end position="39"/>
    </location>
</feature>
<name>A0AAU4K4N8_9NOCA</name>
<gene>
    <name evidence="3" type="ORF">OG579_04305</name>
</gene>
<feature type="transmembrane region" description="Helical" evidence="2">
    <location>
        <begin position="115"/>
        <end position="133"/>
    </location>
</feature>
<dbReference type="AlphaFoldDB" id="A0AAU4K4N8"/>
<protein>
    <recommendedName>
        <fullName evidence="5">Cell division protein FtsL</fullName>
    </recommendedName>
</protein>
<evidence type="ECO:0008006" key="5">
    <source>
        <dbReference type="Google" id="ProtNLM"/>
    </source>
</evidence>
<dbReference type="Proteomes" id="UP001432128">
    <property type="component" value="Chromosome"/>
</dbReference>
<proteinExistence type="predicted"/>
<dbReference type="RefSeq" id="WP_328858218.1">
    <property type="nucleotide sequence ID" value="NZ_CP108021.1"/>
</dbReference>
<feature type="compositionally biased region" description="Polar residues" evidence="1">
    <location>
        <begin position="298"/>
        <end position="319"/>
    </location>
</feature>
<evidence type="ECO:0000313" key="4">
    <source>
        <dbReference type="Proteomes" id="UP001432128"/>
    </source>
</evidence>
<dbReference type="EMBL" id="CP108021">
    <property type="protein sequence ID" value="WUM21041.1"/>
    <property type="molecule type" value="Genomic_DNA"/>
</dbReference>
<feature type="region of interest" description="Disordered" evidence="1">
    <location>
        <begin position="206"/>
        <end position="319"/>
    </location>
</feature>
<evidence type="ECO:0000256" key="2">
    <source>
        <dbReference type="SAM" id="Phobius"/>
    </source>
</evidence>
<feature type="region of interest" description="Disordered" evidence="1">
    <location>
        <begin position="1"/>
        <end position="92"/>
    </location>
</feature>
<accession>A0AAU4K4N8</accession>